<dbReference type="Proteomes" id="UP000663069">
    <property type="component" value="Chromosome"/>
</dbReference>
<dbReference type="PROSITE" id="PS50994">
    <property type="entry name" value="INTEGRASE"/>
    <property type="match status" value="1"/>
</dbReference>
<dbReference type="InterPro" id="IPR012337">
    <property type="entry name" value="RNaseH-like_sf"/>
</dbReference>
<reference evidence="2 3" key="1">
    <citation type="submission" date="2020-10" db="EMBL/GenBank/DDBJ databases">
        <title>Genome Sequencing of Rodentibacter spp. strain DSM111151.</title>
        <authorList>
            <person name="Benga L."/>
            <person name="Lautwein T."/>
        </authorList>
    </citation>
    <scope>NUCLEOTIDE SEQUENCE [LARGE SCALE GENOMIC DNA]</scope>
    <source>
        <strain evidence="2 3">DSM 111151</strain>
    </source>
</reference>
<sequence length="136" mass="15631">MDKFVPKCVFLSLKAEAGQKYSNKKGNQANFTATRPNEKWLTDITEIKAKDGSKCYVSPILDCFNSEIISVAISRSPNWRQVETMLRQAIEKLPENAEAILHSDQGWQYQMQAYQRMLQERGIVLITPRWSAFSVE</sequence>
<keyword evidence="3" id="KW-1185">Reference proteome</keyword>
<organism evidence="2 3">
    <name type="scientific">Rodentibacter haemolyticus</name>
    <dbReference type="NCBI Taxonomy" id="2778911"/>
    <lineage>
        <taxon>Bacteria</taxon>
        <taxon>Pseudomonadati</taxon>
        <taxon>Pseudomonadota</taxon>
        <taxon>Gammaproteobacteria</taxon>
        <taxon>Pasteurellales</taxon>
        <taxon>Pasteurellaceae</taxon>
        <taxon>Rodentibacter</taxon>
    </lineage>
</organism>
<evidence type="ECO:0000259" key="1">
    <source>
        <dbReference type="PROSITE" id="PS50994"/>
    </source>
</evidence>
<dbReference type="SUPFAM" id="SSF53098">
    <property type="entry name" value="Ribonuclease H-like"/>
    <property type="match status" value="1"/>
</dbReference>
<dbReference type="PANTHER" id="PTHR46889">
    <property type="entry name" value="TRANSPOSASE INSF FOR INSERTION SEQUENCE IS3B-RELATED"/>
    <property type="match status" value="1"/>
</dbReference>
<dbReference type="InterPro" id="IPR050900">
    <property type="entry name" value="Transposase_IS3/IS150/IS904"/>
</dbReference>
<dbReference type="Gene3D" id="3.30.420.10">
    <property type="entry name" value="Ribonuclease H-like superfamily/Ribonuclease H"/>
    <property type="match status" value="1"/>
</dbReference>
<dbReference type="InterPro" id="IPR001584">
    <property type="entry name" value="Integrase_cat-core"/>
</dbReference>
<dbReference type="PANTHER" id="PTHR46889:SF5">
    <property type="entry name" value="INTEGRASE PROTEIN"/>
    <property type="match status" value="1"/>
</dbReference>
<accession>A0ABX6V040</accession>
<dbReference type="Pfam" id="PF00665">
    <property type="entry name" value="rve"/>
    <property type="match status" value="1"/>
</dbReference>
<evidence type="ECO:0000313" key="3">
    <source>
        <dbReference type="Proteomes" id="UP000663069"/>
    </source>
</evidence>
<dbReference type="InterPro" id="IPR036397">
    <property type="entry name" value="RNaseH_sf"/>
</dbReference>
<name>A0ABX6V040_9PAST</name>
<gene>
    <name evidence="2" type="ORF">IHV77_07925</name>
</gene>
<dbReference type="EMBL" id="CP063056">
    <property type="protein sequence ID" value="QPB43703.1"/>
    <property type="molecule type" value="Genomic_DNA"/>
</dbReference>
<evidence type="ECO:0000313" key="2">
    <source>
        <dbReference type="EMBL" id="QPB43703.1"/>
    </source>
</evidence>
<feature type="domain" description="Integrase catalytic" evidence="1">
    <location>
        <begin position="32"/>
        <end position="136"/>
    </location>
</feature>
<protein>
    <submittedName>
        <fullName evidence="2">Transposase family protein</fullName>
    </submittedName>
</protein>
<proteinExistence type="predicted"/>